<feature type="transmembrane region" description="Helical" evidence="1">
    <location>
        <begin position="35"/>
        <end position="54"/>
    </location>
</feature>
<dbReference type="HOGENOM" id="CLU_054567_0_0_9"/>
<evidence type="ECO:0000259" key="2">
    <source>
        <dbReference type="Pfam" id="PF05569"/>
    </source>
</evidence>
<proteinExistence type="predicted"/>
<feature type="transmembrane region" description="Helical" evidence="1">
    <location>
        <begin position="9"/>
        <end position="29"/>
    </location>
</feature>
<keyword evidence="1" id="KW-0812">Transmembrane</keyword>
<dbReference type="PANTHER" id="PTHR34978">
    <property type="entry name" value="POSSIBLE SENSOR-TRANSDUCER PROTEIN BLAR"/>
    <property type="match status" value="1"/>
</dbReference>
<comment type="caution">
    <text evidence="3">The sequence shown here is derived from an EMBL/GenBank/DDBJ whole genome shotgun (WGS) entry which is preliminary data.</text>
</comment>
<keyword evidence="1" id="KW-1133">Transmembrane helix</keyword>
<dbReference type="InterPro" id="IPR008756">
    <property type="entry name" value="Peptidase_M56"/>
</dbReference>
<gene>
    <name evidence="3" type="ORF">EUBIFOR_02459</name>
</gene>
<dbReference type="AlphaFoldDB" id="B7CE24"/>
<evidence type="ECO:0000256" key="1">
    <source>
        <dbReference type="SAM" id="Phobius"/>
    </source>
</evidence>
<keyword evidence="4" id="KW-1185">Reference proteome</keyword>
<dbReference type="Proteomes" id="UP000004315">
    <property type="component" value="Unassembled WGS sequence"/>
</dbReference>
<dbReference type="EMBL" id="ABYT01000132">
    <property type="protein sequence ID" value="EEC88983.1"/>
    <property type="molecule type" value="Genomic_DNA"/>
</dbReference>
<dbReference type="RefSeq" id="WP_003866235.1">
    <property type="nucleotide sequence ID" value="NZ_DS996851.1"/>
</dbReference>
<dbReference type="InterPro" id="IPR052173">
    <property type="entry name" value="Beta-lactam_resp_regulator"/>
</dbReference>
<feature type="transmembrane region" description="Helical" evidence="1">
    <location>
        <begin position="87"/>
        <end position="104"/>
    </location>
</feature>
<dbReference type="eggNOG" id="COG4219">
    <property type="taxonomic scope" value="Bacteria"/>
</dbReference>
<sequence>MMRFSASSLFITLCISFLLILMLDILLSYKKSYKLFRTDFITVLIVVVVLRMFVPLEFKFTKTIIVPTIMNPIIVLLQYKIYANVQVYQSLLLVWALGIIWNLIKWIRAIQITKDMYKRIENHSEHYHIKDFINNYQEENYVVLKTNYVSSPMVMGFNKTILIPDVYLSQENLKNILLHETWHIKNHDVYTKQIINLLVIMYWWFIPVYRLRDKIDLFLEMRVDYQTTNPFSKEEVMKYMYTLIEIKKNIQSKNEFKGQSTHFMIQDNAHVLEYRINYLMDGMYRKKTSKILMIAVLALPLLTNSIILESAFEPPNNEDMYDQSDIDKGYIIKHKDGTYELVFGKMRVEISNPKIECFKDVPIIEE</sequence>
<keyword evidence="1" id="KW-0472">Membrane</keyword>
<evidence type="ECO:0000313" key="3">
    <source>
        <dbReference type="EMBL" id="EEC88983.1"/>
    </source>
</evidence>
<feature type="transmembrane region" description="Helical" evidence="1">
    <location>
        <begin position="63"/>
        <end position="81"/>
    </location>
</feature>
<evidence type="ECO:0000313" key="4">
    <source>
        <dbReference type="Proteomes" id="UP000004315"/>
    </source>
</evidence>
<name>B7CE24_9FIRM</name>
<accession>B7CE24</accession>
<dbReference type="Pfam" id="PF05569">
    <property type="entry name" value="Peptidase_M56"/>
    <property type="match status" value="1"/>
</dbReference>
<feature type="domain" description="Peptidase M56" evidence="2">
    <location>
        <begin position="75"/>
        <end position="279"/>
    </location>
</feature>
<organism evidence="3 4">
    <name type="scientific">Holdemanella biformis DSM 3989</name>
    <dbReference type="NCBI Taxonomy" id="518637"/>
    <lineage>
        <taxon>Bacteria</taxon>
        <taxon>Bacillati</taxon>
        <taxon>Bacillota</taxon>
        <taxon>Erysipelotrichia</taxon>
        <taxon>Erysipelotrichales</taxon>
        <taxon>Erysipelotrichaceae</taxon>
        <taxon>Holdemanella</taxon>
    </lineage>
</organism>
<dbReference type="PANTHER" id="PTHR34978:SF3">
    <property type="entry name" value="SLR0241 PROTEIN"/>
    <property type="match status" value="1"/>
</dbReference>
<protein>
    <submittedName>
        <fullName evidence="3">Peptidase, M56 family</fullName>
    </submittedName>
</protein>
<dbReference type="OrthoDB" id="9770467at2"/>
<reference evidence="3 4" key="1">
    <citation type="submission" date="2008-11" db="EMBL/GenBank/DDBJ databases">
        <title>Draft genome sequence of Eubacterium biforme (DSM 3989).</title>
        <authorList>
            <person name="Sudarsanam P."/>
            <person name="Ley R."/>
            <person name="Guruge J."/>
            <person name="Turnbaugh P.J."/>
            <person name="Mahowald M."/>
            <person name="Liep D."/>
            <person name="Gordon J."/>
        </authorList>
    </citation>
    <scope>NUCLEOTIDE SEQUENCE [LARGE SCALE GENOMIC DNA]</scope>
    <source>
        <strain evidence="3 4">DSM 3989</strain>
    </source>
</reference>
<dbReference type="STRING" id="518637.EUBIFOR_02459"/>